<dbReference type="RefSeq" id="WP_209593642.1">
    <property type="nucleotide sequence ID" value="NZ_JAGJCF010000003.1"/>
</dbReference>
<comment type="similarity">
    <text evidence="1">Belongs to the SfsA family.</text>
</comment>
<evidence type="ECO:0000313" key="5">
    <source>
        <dbReference type="Proteomes" id="UP000678276"/>
    </source>
</evidence>
<organism evidence="4 5">
    <name type="scientific">Jiella mangrovi</name>
    <dbReference type="NCBI Taxonomy" id="2821407"/>
    <lineage>
        <taxon>Bacteria</taxon>
        <taxon>Pseudomonadati</taxon>
        <taxon>Pseudomonadota</taxon>
        <taxon>Alphaproteobacteria</taxon>
        <taxon>Hyphomicrobiales</taxon>
        <taxon>Aurantimonadaceae</taxon>
        <taxon>Jiella</taxon>
    </lineage>
</organism>
<dbReference type="Proteomes" id="UP000678276">
    <property type="component" value="Unassembled WGS sequence"/>
</dbReference>
<dbReference type="InterPro" id="IPR041465">
    <property type="entry name" value="SfsA_N"/>
</dbReference>
<proteinExistence type="inferred from homology"/>
<feature type="domain" description="SfsA N-terminal OB" evidence="3">
    <location>
        <begin position="13"/>
        <end position="80"/>
    </location>
</feature>
<dbReference type="NCBIfam" id="TIGR00230">
    <property type="entry name" value="sfsA"/>
    <property type="match status" value="1"/>
</dbReference>
<protein>
    <recommendedName>
        <fullName evidence="1">Sugar fermentation stimulation protein homolog</fullName>
    </recommendedName>
</protein>
<dbReference type="EMBL" id="JAGJCF010000003">
    <property type="protein sequence ID" value="MBP0615231.1"/>
    <property type="molecule type" value="Genomic_DNA"/>
</dbReference>
<sequence>MLFPSPLIPGRLIQRYKRFLADVVIDGEDEPVTVHCPDPGAMIGLKAPGSRVWLSRSANLKRKLPLTLEIVEADGTLVGINTSLPNRIAEEAIAAGLVPALADLGPARREVRYQANSRVDLLYQEAAGRPVYVEVKNVHLMRTPGLAEFPDCVTTRGARHLLDLAAETRAGNRAVMLYVVQRSDCDRLAFAADLDPAYAAGFAEARRRGVEAYAVRCDISLNGITPVTPLPIVETKLP</sequence>
<dbReference type="Pfam" id="PF03749">
    <property type="entry name" value="SfsA"/>
    <property type="match status" value="1"/>
</dbReference>
<evidence type="ECO:0000259" key="2">
    <source>
        <dbReference type="Pfam" id="PF03749"/>
    </source>
</evidence>
<dbReference type="PANTHER" id="PTHR30545:SF2">
    <property type="entry name" value="SUGAR FERMENTATION STIMULATION PROTEIN A"/>
    <property type="match status" value="1"/>
</dbReference>
<dbReference type="HAMAP" id="MF_00095">
    <property type="entry name" value="SfsA"/>
    <property type="match status" value="1"/>
</dbReference>
<dbReference type="InterPro" id="IPR040452">
    <property type="entry name" value="SfsA_C"/>
</dbReference>
<accession>A0ABS4BGB8</accession>
<name>A0ABS4BGB8_9HYPH</name>
<dbReference type="Pfam" id="PF17746">
    <property type="entry name" value="SfsA_N"/>
    <property type="match status" value="1"/>
</dbReference>
<dbReference type="CDD" id="cd22359">
    <property type="entry name" value="SfsA-like_bacterial"/>
    <property type="match status" value="1"/>
</dbReference>
<dbReference type="InterPro" id="IPR005224">
    <property type="entry name" value="SfsA"/>
</dbReference>
<comment type="caution">
    <text evidence="4">The sequence shown here is derived from an EMBL/GenBank/DDBJ whole genome shotgun (WGS) entry which is preliminary data.</text>
</comment>
<feature type="domain" description="Sugar fermentation stimulation protein C-terminal" evidence="2">
    <location>
        <begin position="84"/>
        <end position="222"/>
    </location>
</feature>
<dbReference type="Gene3D" id="3.40.1350.60">
    <property type="match status" value="1"/>
</dbReference>
<evidence type="ECO:0000259" key="3">
    <source>
        <dbReference type="Pfam" id="PF17746"/>
    </source>
</evidence>
<evidence type="ECO:0000313" key="4">
    <source>
        <dbReference type="EMBL" id="MBP0615231.1"/>
    </source>
</evidence>
<dbReference type="Gene3D" id="2.40.50.580">
    <property type="match status" value="1"/>
</dbReference>
<dbReference type="PANTHER" id="PTHR30545">
    <property type="entry name" value="SUGAR FERMENTATION STIMULATION PROTEIN A"/>
    <property type="match status" value="1"/>
</dbReference>
<reference evidence="4 5" key="1">
    <citation type="submission" date="2021-04" db="EMBL/GenBank/DDBJ databases">
        <title>Whole genome sequence of Jiella sp. KSK16Y-1.</title>
        <authorList>
            <person name="Tuo L."/>
        </authorList>
    </citation>
    <scope>NUCLEOTIDE SEQUENCE [LARGE SCALE GENOMIC DNA]</scope>
    <source>
        <strain evidence="4 5">KSK16Y-1</strain>
    </source>
</reference>
<gene>
    <name evidence="1 4" type="primary">sfsA</name>
    <name evidence="4" type="ORF">J6595_06535</name>
</gene>
<keyword evidence="5" id="KW-1185">Reference proteome</keyword>
<evidence type="ECO:0000256" key="1">
    <source>
        <dbReference type="HAMAP-Rule" id="MF_00095"/>
    </source>
</evidence>